<dbReference type="GO" id="GO:0004672">
    <property type="term" value="F:protein kinase activity"/>
    <property type="evidence" value="ECO:0007669"/>
    <property type="project" value="InterPro"/>
</dbReference>
<feature type="region of interest" description="Disordered" evidence="1">
    <location>
        <begin position="355"/>
        <end position="382"/>
    </location>
</feature>
<dbReference type="GO" id="GO:0005524">
    <property type="term" value="F:ATP binding"/>
    <property type="evidence" value="ECO:0007669"/>
    <property type="project" value="InterPro"/>
</dbReference>
<dbReference type="InterPro" id="IPR000719">
    <property type="entry name" value="Prot_kinase_dom"/>
</dbReference>
<dbReference type="PROSITE" id="PS50011">
    <property type="entry name" value="PROTEIN_KINASE_DOM"/>
    <property type="match status" value="1"/>
</dbReference>
<dbReference type="SUPFAM" id="SSF56112">
    <property type="entry name" value="Protein kinase-like (PK-like)"/>
    <property type="match status" value="1"/>
</dbReference>
<organism evidence="3 4">
    <name type="scientific">Mesorhabditis belari</name>
    <dbReference type="NCBI Taxonomy" id="2138241"/>
    <lineage>
        <taxon>Eukaryota</taxon>
        <taxon>Metazoa</taxon>
        <taxon>Ecdysozoa</taxon>
        <taxon>Nematoda</taxon>
        <taxon>Chromadorea</taxon>
        <taxon>Rhabditida</taxon>
        <taxon>Rhabditina</taxon>
        <taxon>Rhabditomorpha</taxon>
        <taxon>Rhabditoidea</taxon>
        <taxon>Rhabditidae</taxon>
        <taxon>Mesorhabditinae</taxon>
        <taxon>Mesorhabditis</taxon>
    </lineage>
</organism>
<feature type="region of interest" description="Disordered" evidence="1">
    <location>
        <begin position="396"/>
        <end position="460"/>
    </location>
</feature>
<reference evidence="4" key="1">
    <citation type="submission" date="2024-02" db="UniProtKB">
        <authorList>
            <consortium name="WormBaseParasite"/>
        </authorList>
    </citation>
    <scope>IDENTIFICATION</scope>
</reference>
<feature type="compositionally biased region" description="Basic and acidic residues" evidence="1">
    <location>
        <begin position="424"/>
        <end position="440"/>
    </location>
</feature>
<name>A0AAF3F7A5_9BILA</name>
<dbReference type="InterPro" id="IPR050235">
    <property type="entry name" value="CK1_Ser-Thr_kinase"/>
</dbReference>
<dbReference type="WBParaSite" id="MBELARI_LOCUS2809">
    <property type="protein sequence ID" value="MBELARI_LOCUS2809"/>
    <property type="gene ID" value="MBELARI_LOCUS2809"/>
</dbReference>
<dbReference type="AlphaFoldDB" id="A0AAF3F7A5"/>
<protein>
    <recommendedName>
        <fullName evidence="2">Protein kinase domain-containing protein</fullName>
    </recommendedName>
</protein>
<dbReference type="PANTHER" id="PTHR11909">
    <property type="entry name" value="CASEIN KINASE-RELATED"/>
    <property type="match status" value="1"/>
</dbReference>
<accession>A0AAF3F7A5</accession>
<evidence type="ECO:0000259" key="2">
    <source>
        <dbReference type="PROSITE" id="PS50011"/>
    </source>
</evidence>
<dbReference type="InterPro" id="IPR011009">
    <property type="entry name" value="Kinase-like_dom_sf"/>
</dbReference>
<evidence type="ECO:0000313" key="4">
    <source>
        <dbReference type="WBParaSite" id="MBELARI_LOCUS2809"/>
    </source>
</evidence>
<proteinExistence type="predicted"/>
<keyword evidence="3" id="KW-1185">Reference proteome</keyword>
<evidence type="ECO:0000256" key="1">
    <source>
        <dbReference type="SAM" id="MobiDB-lite"/>
    </source>
</evidence>
<evidence type="ECO:0000313" key="3">
    <source>
        <dbReference type="Proteomes" id="UP000887575"/>
    </source>
</evidence>
<feature type="domain" description="Protein kinase" evidence="2">
    <location>
        <begin position="44"/>
        <end position="372"/>
    </location>
</feature>
<dbReference type="Proteomes" id="UP000887575">
    <property type="component" value="Unassembled WGS sequence"/>
</dbReference>
<sequence>MFDNTLIDGENHFRLLIIISMNRTYEHELFDKGAVFRTDNGAEYEIVRVLAHGRFGDVYQVKPNHTGTTAIRTEDPRTPADSAQLATLETLFKAVKEVEEHWREHLPILLGKGVDPQPFLLVEAFESHLDVVISEMMNEKATIDQLRKTTCYVALQTLRAIQELHRLNYVHRDVRLSAFRVRRDAAWKIVLTSFSYVKLKARGVNGKIQLCKIAPRLRTSARSTKLWSIGMEEARDVYTRNDDLESWAYMTGDMWGVSVSGLPWERLSKKEAVLQMKKDLISLDDSGDYVENQTVKDFNDVMPPHLLHIIRYLSIIEGSLDYEYLVRIWMDRVPESASLGEFPEKPDWVHVQLRPEPIIRPSAGEKEKERRRRQRRTEVTEGDSIRKIRLRLMKTQEDISAQEEPPHLPARARFMSREVTVGDQIRDRKRETSRETDRTKKQGATTRLSVKLDRTMATQD</sequence>
<dbReference type="Gene3D" id="1.10.510.10">
    <property type="entry name" value="Transferase(Phosphotransferase) domain 1"/>
    <property type="match status" value="1"/>
</dbReference>